<comment type="caution">
    <text evidence="1">The sequence shown here is derived from an EMBL/GenBank/DDBJ whole genome shotgun (WGS) entry which is preliminary data.</text>
</comment>
<evidence type="ECO:0000313" key="1">
    <source>
        <dbReference type="EMBL" id="GAF96559.1"/>
    </source>
</evidence>
<name>X0TTL5_9ZZZZ</name>
<reference evidence="1" key="1">
    <citation type="journal article" date="2014" name="Front. Microbiol.">
        <title>High frequency of phylogenetically diverse reductive dehalogenase-homologous genes in deep subseafloor sedimentary metagenomes.</title>
        <authorList>
            <person name="Kawai M."/>
            <person name="Futagami T."/>
            <person name="Toyoda A."/>
            <person name="Takaki Y."/>
            <person name="Nishi S."/>
            <person name="Hori S."/>
            <person name="Arai W."/>
            <person name="Tsubouchi T."/>
            <person name="Morono Y."/>
            <person name="Uchiyama I."/>
            <person name="Ito T."/>
            <person name="Fujiyama A."/>
            <person name="Inagaki F."/>
            <person name="Takami H."/>
        </authorList>
    </citation>
    <scope>NUCLEOTIDE SEQUENCE</scope>
    <source>
        <strain evidence="1">Expedition CK06-06</strain>
    </source>
</reference>
<proteinExistence type="predicted"/>
<gene>
    <name evidence="1" type="ORF">S01H1_26379</name>
</gene>
<feature type="non-terminal residue" evidence="1">
    <location>
        <position position="1"/>
    </location>
</feature>
<protein>
    <submittedName>
        <fullName evidence="1">Uncharacterized protein</fullName>
    </submittedName>
</protein>
<accession>X0TTL5</accession>
<dbReference type="EMBL" id="BARS01015989">
    <property type="protein sequence ID" value="GAF96559.1"/>
    <property type="molecule type" value="Genomic_DNA"/>
</dbReference>
<dbReference type="AlphaFoldDB" id="X0TTL5"/>
<organism evidence="1">
    <name type="scientific">marine sediment metagenome</name>
    <dbReference type="NCBI Taxonomy" id="412755"/>
    <lineage>
        <taxon>unclassified sequences</taxon>
        <taxon>metagenomes</taxon>
        <taxon>ecological metagenomes</taxon>
    </lineage>
</organism>
<sequence length="53" mass="6315">NIKESFLYEKNGLVQTEYEDNINNVKFITEYRLEDNILTKEANGMLQQFTKLN</sequence>